<proteinExistence type="predicted"/>
<protein>
    <recommendedName>
        <fullName evidence="6">PARP catalytic domain-containing protein</fullName>
    </recommendedName>
</protein>
<dbReference type="GO" id="GO:0016779">
    <property type="term" value="F:nucleotidyltransferase activity"/>
    <property type="evidence" value="ECO:0007669"/>
    <property type="project" value="UniProtKB-KW"/>
</dbReference>
<evidence type="ECO:0000256" key="1">
    <source>
        <dbReference type="ARBA" id="ARBA00022676"/>
    </source>
</evidence>
<dbReference type="InterPro" id="IPR051838">
    <property type="entry name" value="ARTD_PARP"/>
</dbReference>
<name>A0A1Y1Z4R9_9PLEO</name>
<dbReference type="Gene3D" id="3.90.228.10">
    <property type="match status" value="1"/>
</dbReference>
<dbReference type="Pfam" id="PF00644">
    <property type="entry name" value="PARP"/>
    <property type="match status" value="1"/>
</dbReference>
<feature type="domain" description="PARP catalytic" evidence="6">
    <location>
        <begin position="286"/>
        <end position="342"/>
    </location>
</feature>
<keyword evidence="4" id="KW-0520">NAD</keyword>
<evidence type="ECO:0000256" key="5">
    <source>
        <dbReference type="SAM" id="MobiDB-lite"/>
    </source>
</evidence>
<evidence type="ECO:0000256" key="3">
    <source>
        <dbReference type="ARBA" id="ARBA00022695"/>
    </source>
</evidence>
<organism evidence="7 8">
    <name type="scientific">Clohesyomyces aquaticus</name>
    <dbReference type="NCBI Taxonomy" id="1231657"/>
    <lineage>
        <taxon>Eukaryota</taxon>
        <taxon>Fungi</taxon>
        <taxon>Dikarya</taxon>
        <taxon>Ascomycota</taxon>
        <taxon>Pezizomycotina</taxon>
        <taxon>Dothideomycetes</taxon>
        <taxon>Pleosporomycetidae</taxon>
        <taxon>Pleosporales</taxon>
        <taxon>Lindgomycetaceae</taxon>
        <taxon>Clohesyomyces</taxon>
    </lineage>
</organism>
<feature type="compositionally biased region" description="Polar residues" evidence="5">
    <location>
        <begin position="52"/>
        <end position="72"/>
    </location>
</feature>
<dbReference type="EMBL" id="MCFA01000127">
    <property type="protein sequence ID" value="ORY05278.1"/>
    <property type="molecule type" value="Genomic_DNA"/>
</dbReference>
<keyword evidence="3" id="KW-0548">Nucleotidyltransferase</keyword>
<feature type="compositionally biased region" description="Polar residues" evidence="5">
    <location>
        <begin position="195"/>
        <end position="218"/>
    </location>
</feature>
<sequence>MDVSVELPPTPTKLADVMIREDSAVEICLTPLRTQSCPNLADQSRRQETDTSGKASISEGTTEPSIPATTTADPIEPYPPQKGTLETSKTARHNTIRRLILRIPTPLSKFTGADYPGLSINFETLVSSPDVVDILLSLVFAAARDMHGEGEIRYVRQGKRWLGRRKCNLLPGLSLRKQDFRNLEDTFPAVQNLISKPPTTSSRNKNITATTTRTQSKDSIPPQLRPLTTKQTTLLEYILSPSLSNPFALTPHHIYLPSRPDSPIQVLLLPSSSRSHTFAHYLYRSKQHSVPLFHGTHPTRLPAILSKGLRNMSGTRYQSNGHAMGRGIYLAEDPGTSLCYSQGVPVWRGAGTSTSWATAVSGSGGNDDVPSPLPRPRPRIVLNAPSGYPQQQGTVRVLLGCEVVPTPREVKRKSKRGAYVVKNSSRVMVRMVFVGGEDLGSWWDGEELRGEMKKLFRGNVLDKELVTRTQRVGRNLYSTVEISKSLEKAHLKSVDEMLQTDHDGASRASRRAMNTSKRTSFGVINLRKVESTAYTTLGLHWFLVTASFLGSDVAFMDASLVCDGNETDASPKKRAWLDIQPSRSAAYASAARRLGVGRGRAVLPNWEAGINSTRWAPRAHPVEVADRSENEAEDDRNQITGSETLEKTVSIGPMKCVCPTTTDDEANRRRELSE</sequence>
<reference evidence="7 8" key="1">
    <citation type="submission" date="2016-07" db="EMBL/GenBank/DDBJ databases">
        <title>Pervasive Adenine N6-methylation of Active Genes in Fungi.</title>
        <authorList>
            <consortium name="DOE Joint Genome Institute"/>
            <person name="Mondo S.J."/>
            <person name="Dannebaum R.O."/>
            <person name="Kuo R.C."/>
            <person name="Labutti K."/>
            <person name="Haridas S."/>
            <person name="Kuo A."/>
            <person name="Salamov A."/>
            <person name="Ahrendt S.R."/>
            <person name="Lipzen A."/>
            <person name="Sullivan W."/>
            <person name="Andreopoulos W.B."/>
            <person name="Clum A."/>
            <person name="Lindquist E."/>
            <person name="Daum C."/>
            <person name="Ramamoorthy G.K."/>
            <person name="Gryganskyi A."/>
            <person name="Culley D."/>
            <person name="Magnuson J.K."/>
            <person name="James T.Y."/>
            <person name="O'Malley M.A."/>
            <person name="Stajich J.E."/>
            <person name="Spatafora J.W."/>
            <person name="Visel A."/>
            <person name="Grigoriev I.V."/>
        </authorList>
    </citation>
    <scope>NUCLEOTIDE SEQUENCE [LARGE SCALE GENOMIC DNA]</scope>
    <source>
        <strain evidence="7 8">CBS 115471</strain>
    </source>
</reference>
<dbReference type="OrthoDB" id="109543at2759"/>
<evidence type="ECO:0000259" key="6">
    <source>
        <dbReference type="Pfam" id="PF00644"/>
    </source>
</evidence>
<dbReference type="GO" id="GO:0003950">
    <property type="term" value="F:NAD+ poly-ADP-ribosyltransferase activity"/>
    <property type="evidence" value="ECO:0007669"/>
    <property type="project" value="InterPro"/>
</dbReference>
<dbReference type="SUPFAM" id="SSF56399">
    <property type="entry name" value="ADP-ribosylation"/>
    <property type="match status" value="1"/>
</dbReference>
<feature type="region of interest" description="Disordered" evidence="5">
    <location>
        <begin position="39"/>
        <end position="90"/>
    </location>
</feature>
<feature type="region of interest" description="Disordered" evidence="5">
    <location>
        <begin position="195"/>
        <end position="224"/>
    </location>
</feature>
<gene>
    <name evidence="7" type="ORF">BCR34DRAFT_590942</name>
</gene>
<evidence type="ECO:0000313" key="8">
    <source>
        <dbReference type="Proteomes" id="UP000193144"/>
    </source>
</evidence>
<feature type="compositionally biased region" description="Basic and acidic residues" evidence="5">
    <location>
        <begin position="665"/>
        <end position="674"/>
    </location>
</feature>
<keyword evidence="2" id="KW-0808">Transferase</keyword>
<evidence type="ECO:0000313" key="7">
    <source>
        <dbReference type="EMBL" id="ORY05278.1"/>
    </source>
</evidence>
<keyword evidence="8" id="KW-1185">Reference proteome</keyword>
<dbReference type="InterPro" id="IPR012317">
    <property type="entry name" value="Poly(ADP-ribose)pol_cat_dom"/>
</dbReference>
<dbReference type="PANTHER" id="PTHR21328">
    <property type="entry name" value="POLY ADP-RIBOSE POLYMERASE FAMILY, MEMBER PARP"/>
    <property type="match status" value="1"/>
</dbReference>
<dbReference type="AlphaFoldDB" id="A0A1Y1Z4R9"/>
<dbReference type="Proteomes" id="UP000193144">
    <property type="component" value="Unassembled WGS sequence"/>
</dbReference>
<accession>A0A1Y1Z4R9</accession>
<evidence type="ECO:0000256" key="2">
    <source>
        <dbReference type="ARBA" id="ARBA00022679"/>
    </source>
</evidence>
<comment type="caution">
    <text evidence="7">The sequence shown here is derived from an EMBL/GenBank/DDBJ whole genome shotgun (WGS) entry which is preliminary data.</text>
</comment>
<keyword evidence="1" id="KW-0328">Glycosyltransferase</keyword>
<evidence type="ECO:0000256" key="4">
    <source>
        <dbReference type="ARBA" id="ARBA00023027"/>
    </source>
</evidence>
<feature type="region of interest" description="Disordered" evidence="5">
    <location>
        <begin position="622"/>
        <end position="674"/>
    </location>
</feature>